<organism evidence="1 2">
    <name type="scientific">Lindgomyces ingoldianus</name>
    <dbReference type="NCBI Taxonomy" id="673940"/>
    <lineage>
        <taxon>Eukaryota</taxon>
        <taxon>Fungi</taxon>
        <taxon>Dikarya</taxon>
        <taxon>Ascomycota</taxon>
        <taxon>Pezizomycotina</taxon>
        <taxon>Dothideomycetes</taxon>
        <taxon>Pleosporomycetidae</taxon>
        <taxon>Pleosporales</taxon>
        <taxon>Lindgomycetaceae</taxon>
        <taxon>Lindgomyces</taxon>
    </lineage>
</organism>
<reference evidence="1" key="1">
    <citation type="journal article" date="2020" name="Stud. Mycol.">
        <title>101 Dothideomycetes genomes: a test case for predicting lifestyles and emergence of pathogens.</title>
        <authorList>
            <person name="Haridas S."/>
            <person name="Albert R."/>
            <person name="Binder M."/>
            <person name="Bloem J."/>
            <person name="Labutti K."/>
            <person name="Salamov A."/>
            <person name="Andreopoulos B."/>
            <person name="Baker S."/>
            <person name="Barry K."/>
            <person name="Bills G."/>
            <person name="Bluhm B."/>
            <person name="Cannon C."/>
            <person name="Castanera R."/>
            <person name="Culley D."/>
            <person name="Daum C."/>
            <person name="Ezra D."/>
            <person name="Gonzalez J."/>
            <person name="Henrissat B."/>
            <person name="Kuo A."/>
            <person name="Liang C."/>
            <person name="Lipzen A."/>
            <person name="Lutzoni F."/>
            <person name="Magnuson J."/>
            <person name="Mondo S."/>
            <person name="Nolan M."/>
            <person name="Ohm R."/>
            <person name="Pangilinan J."/>
            <person name="Park H.-J."/>
            <person name="Ramirez L."/>
            <person name="Alfaro M."/>
            <person name="Sun H."/>
            <person name="Tritt A."/>
            <person name="Yoshinaga Y."/>
            <person name="Zwiers L.-H."/>
            <person name="Turgeon B."/>
            <person name="Goodwin S."/>
            <person name="Spatafora J."/>
            <person name="Crous P."/>
            <person name="Grigoriev I."/>
        </authorList>
    </citation>
    <scope>NUCLEOTIDE SEQUENCE</scope>
    <source>
        <strain evidence="1">ATCC 200398</strain>
    </source>
</reference>
<keyword evidence="2" id="KW-1185">Reference proteome</keyword>
<gene>
    <name evidence="1" type="ORF">BDR25DRAFT_306883</name>
</gene>
<name>A0ACB6QEV0_9PLEO</name>
<comment type="caution">
    <text evidence="1">The sequence shown here is derived from an EMBL/GenBank/DDBJ whole genome shotgun (WGS) entry which is preliminary data.</text>
</comment>
<protein>
    <submittedName>
        <fullName evidence="1">Uncharacterized protein</fullName>
    </submittedName>
</protein>
<accession>A0ACB6QEV0</accession>
<dbReference type="EMBL" id="MU003532">
    <property type="protein sequence ID" value="KAF2465025.1"/>
    <property type="molecule type" value="Genomic_DNA"/>
</dbReference>
<sequence>MFILTTLEDLVQLKPSVLGLSSEKSVKDAINAKYSNKVIYDIGLCICVWDLMGASDGMIGHGTGLINVTVEFRMLVFRPFRGEILSGKIKHSDQDGITMDLDFTSEVYIPAENLPPNSTFSRAEGVWVWKTEDGTELFFDKGEPALFRVESEQWEDQKPGVVRRDPETGHVVHERGSAWTVIGSMAIPGLGPTLWWAEQDGEDEEDDGEVMGDVDE</sequence>
<evidence type="ECO:0000313" key="1">
    <source>
        <dbReference type="EMBL" id="KAF2465025.1"/>
    </source>
</evidence>
<dbReference type="Proteomes" id="UP000799755">
    <property type="component" value="Unassembled WGS sequence"/>
</dbReference>
<evidence type="ECO:0000313" key="2">
    <source>
        <dbReference type="Proteomes" id="UP000799755"/>
    </source>
</evidence>
<proteinExistence type="predicted"/>